<comment type="pathway">
    <text evidence="1">Cofactor biosynthesis; tetrahydrofolate biosynthesis; 2-amino-4-hydroxy-6-hydroxymethyl-7,8-dihydropteridine diphosphate from 7,8-dihydroneopterin triphosphate: step 4/4.</text>
</comment>
<evidence type="ECO:0000256" key="10">
    <source>
        <dbReference type="ARBA" id="ARBA00029409"/>
    </source>
</evidence>
<dbReference type="Gene3D" id="3.30.70.560">
    <property type="entry name" value="7,8-Dihydro-6-hydroxymethylpterin-pyrophosphokinase HPPK"/>
    <property type="match status" value="1"/>
</dbReference>
<evidence type="ECO:0000256" key="8">
    <source>
        <dbReference type="ARBA" id="ARBA00022840"/>
    </source>
</evidence>
<dbReference type="Proteomes" id="UP001375812">
    <property type="component" value="Unassembled WGS sequence"/>
</dbReference>
<dbReference type="EMBL" id="JBBGZH010000001">
    <property type="protein sequence ID" value="MEJ5019477.1"/>
    <property type="molecule type" value="Genomic_DNA"/>
</dbReference>
<keyword evidence="6" id="KW-0547">Nucleotide-binding</keyword>
<protein>
    <recommendedName>
        <fullName evidence="4">2-amino-4-hydroxy-6-hydroxymethyldihydropteridine pyrophosphokinase</fullName>
        <ecNumber evidence="3">2.7.6.3</ecNumber>
    </recommendedName>
    <alternativeName>
        <fullName evidence="11">6-hydroxymethyl-7,8-dihydropterin pyrophosphokinase</fullName>
    </alternativeName>
    <alternativeName>
        <fullName evidence="12">7,8-dihydro-6-hydroxymethylpterin-pyrophosphokinase</fullName>
    </alternativeName>
</protein>
<evidence type="ECO:0000256" key="11">
    <source>
        <dbReference type="ARBA" id="ARBA00029766"/>
    </source>
</evidence>
<feature type="domain" description="7,8-dihydro-6-hydroxymethylpterin-pyrophosphokinase" evidence="13">
    <location>
        <begin position="92"/>
        <end position="103"/>
    </location>
</feature>
<dbReference type="Pfam" id="PF01288">
    <property type="entry name" value="HPPK"/>
    <property type="match status" value="1"/>
</dbReference>
<keyword evidence="5 14" id="KW-0808">Transferase</keyword>
<evidence type="ECO:0000256" key="3">
    <source>
        <dbReference type="ARBA" id="ARBA00013253"/>
    </source>
</evidence>
<evidence type="ECO:0000313" key="14">
    <source>
        <dbReference type="EMBL" id="MEJ5019477.1"/>
    </source>
</evidence>
<dbReference type="CDD" id="cd00483">
    <property type="entry name" value="HPPK"/>
    <property type="match status" value="1"/>
</dbReference>
<comment type="function">
    <text evidence="10">Catalyzes the transfer of pyrophosphate from adenosine triphosphate (ATP) to 6-hydroxymethyl-7,8-dihydropterin, an enzymatic step in folate biosynthesis pathway.</text>
</comment>
<reference evidence="14 15" key="1">
    <citation type="submission" date="2023-12" db="EMBL/GenBank/DDBJ databases">
        <title>Gut-associated functions are favored during microbiome assembly across C. elegans life.</title>
        <authorList>
            <person name="Zimmermann J."/>
        </authorList>
    </citation>
    <scope>NUCLEOTIDE SEQUENCE [LARGE SCALE GENOMIC DNA]</scope>
    <source>
        <strain evidence="14 15">MYb71</strain>
    </source>
</reference>
<dbReference type="RefSeq" id="WP_105541947.1">
    <property type="nucleotide sequence ID" value="NZ_JBBGZH010000001.1"/>
</dbReference>
<evidence type="ECO:0000256" key="6">
    <source>
        <dbReference type="ARBA" id="ARBA00022741"/>
    </source>
</evidence>
<evidence type="ECO:0000259" key="13">
    <source>
        <dbReference type="PROSITE" id="PS00794"/>
    </source>
</evidence>
<evidence type="ECO:0000256" key="1">
    <source>
        <dbReference type="ARBA" id="ARBA00005051"/>
    </source>
</evidence>
<evidence type="ECO:0000256" key="9">
    <source>
        <dbReference type="ARBA" id="ARBA00022909"/>
    </source>
</evidence>
<name>A0ABU8PB49_9HYPH</name>
<dbReference type="InterPro" id="IPR035907">
    <property type="entry name" value="Hppk_sf"/>
</dbReference>
<evidence type="ECO:0000256" key="4">
    <source>
        <dbReference type="ARBA" id="ARBA00016218"/>
    </source>
</evidence>
<dbReference type="PANTHER" id="PTHR43071">
    <property type="entry name" value="2-AMINO-4-HYDROXY-6-HYDROXYMETHYLDIHYDROPTERIDINE PYROPHOSPHOKINASE"/>
    <property type="match status" value="1"/>
</dbReference>
<organism evidence="14 15">
    <name type="scientific">Ochrobactrum vermis</name>
    <dbReference type="NCBI Taxonomy" id="1827297"/>
    <lineage>
        <taxon>Bacteria</taxon>
        <taxon>Pseudomonadati</taxon>
        <taxon>Pseudomonadota</taxon>
        <taxon>Alphaproteobacteria</taxon>
        <taxon>Hyphomicrobiales</taxon>
        <taxon>Brucellaceae</taxon>
        <taxon>Brucella/Ochrobactrum group</taxon>
        <taxon>Ochrobactrum</taxon>
    </lineage>
</organism>
<dbReference type="SUPFAM" id="SSF55083">
    <property type="entry name" value="6-hydroxymethyl-7,8-dihydropterin pyrophosphokinase, HPPK"/>
    <property type="match status" value="1"/>
</dbReference>
<comment type="similarity">
    <text evidence="2">Belongs to the HPPK family.</text>
</comment>
<keyword evidence="8" id="KW-0067">ATP-binding</keyword>
<keyword evidence="7" id="KW-0418">Kinase</keyword>
<evidence type="ECO:0000256" key="12">
    <source>
        <dbReference type="ARBA" id="ARBA00033413"/>
    </source>
</evidence>
<dbReference type="PANTHER" id="PTHR43071:SF1">
    <property type="entry name" value="2-AMINO-4-HYDROXY-6-HYDROXYMETHYLDIHYDROPTERIDINE PYROPHOSPHOKINASE"/>
    <property type="match status" value="1"/>
</dbReference>
<proteinExistence type="inferred from homology"/>
<keyword evidence="9" id="KW-0289">Folate biosynthesis</keyword>
<evidence type="ECO:0000256" key="5">
    <source>
        <dbReference type="ARBA" id="ARBA00022679"/>
    </source>
</evidence>
<sequence length="175" mass="19497">MAEKHYRAWLGLGGNIDDPVASMGKALRILDERIDTDVIAVSAVYRTPPWGKTDQAWFHNACAEIETALQPLELIATCLDVERSLKRVRLERWGPRIIDIDILAMQDENGGAVAMTDAALELPHPRMHERAFVLVPLNDIAPSLEVAGRTVAAWNAGIEQSEIEKARMDAGWWCE</sequence>
<dbReference type="GO" id="GO:0003848">
    <property type="term" value="F:2-amino-4-hydroxy-6-hydroxymethyldihydropteridine diphosphokinase activity"/>
    <property type="evidence" value="ECO:0007669"/>
    <property type="project" value="UniProtKB-EC"/>
</dbReference>
<accession>A0ABU8PB49</accession>
<dbReference type="EC" id="2.7.6.3" evidence="3"/>
<gene>
    <name evidence="14" type="primary">folK</name>
    <name evidence="14" type="ORF">WH297_06955</name>
</gene>
<dbReference type="InterPro" id="IPR000550">
    <property type="entry name" value="Hppk"/>
</dbReference>
<keyword evidence="15" id="KW-1185">Reference proteome</keyword>
<dbReference type="PROSITE" id="PS00794">
    <property type="entry name" value="HPPK"/>
    <property type="match status" value="1"/>
</dbReference>
<evidence type="ECO:0000256" key="2">
    <source>
        <dbReference type="ARBA" id="ARBA00005810"/>
    </source>
</evidence>
<comment type="caution">
    <text evidence="14">The sequence shown here is derived from an EMBL/GenBank/DDBJ whole genome shotgun (WGS) entry which is preliminary data.</text>
</comment>
<evidence type="ECO:0000313" key="15">
    <source>
        <dbReference type="Proteomes" id="UP001375812"/>
    </source>
</evidence>
<evidence type="ECO:0000256" key="7">
    <source>
        <dbReference type="ARBA" id="ARBA00022777"/>
    </source>
</evidence>